<comment type="caution">
    <text evidence="2">The sequence shown here is derived from an EMBL/GenBank/DDBJ whole genome shotgun (WGS) entry which is preliminary data.</text>
</comment>
<name>A0A9Q0QU05_9MAGN</name>
<evidence type="ECO:0000313" key="3">
    <source>
        <dbReference type="Proteomes" id="UP001141806"/>
    </source>
</evidence>
<dbReference type="EMBL" id="JAMYWD010000005">
    <property type="protein sequence ID" value="KAJ4971742.1"/>
    <property type="molecule type" value="Genomic_DNA"/>
</dbReference>
<reference evidence="2" key="1">
    <citation type="journal article" date="2023" name="Plant J.">
        <title>The genome of the king protea, Protea cynaroides.</title>
        <authorList>
            <person name="Chang J."/>
            <person name="Duong T.A."/>
            <person name="Schoeman C."/>
            <person name="Ma X."/>
            <person name="Roodt D."/>
            <person name="Barker N."/>
            <person name="Li Z."/>
            <person name="Van de Peer Y."/>
            <person name="Mizrachi E."/>
        </authorList>
    </citation>
    <scope>NUCLEOTIDE SEQUENCE</scope>
    <source>
        <tissue evidence="2">Young leaves</tissue>
    </source>
</reference>
<gene>
    <name evidence="2" type="ORF">NE237_004841</name>
</gene>
<feature type="compositionally biased region" description="Polar residues" evidence="1">
    <location>
        <begin position="10"/>
        <end position="21"/>
    </location>
</feature>
<evidence type="ECO:0000256" key="1">
    <source>
        <dbReference type="SAM" id="MobiDB-lite"/>
    </source>
</evidence>
<accession>A0A9Q0QU05</accession>
<keyword evidence="3" id="KW-1185">Reference proteome</keyword>
<protein>
    <submittedName>
        <fullName evidence="2">Uncharacterized protein</fullName>
    </submittedName>
</protein>
<proteinExistence type="predicted"/>
<organism evidence="2 3">
    <name type="scientific">Protea cynaroides</name>
    <dbReference type="NCBI Taxonomy" id="273540"/>
    <lineage>
        <taxon>Eukaryota</taxon>
        <taxon>Viridiplantae</taxon>
        <taxon>Streptophyta</taxon>
        <taxon>Embryophyta</taxon>
        <taxon>Tracheophyta</taxon>
        <taxon>Spermatophyta</taxon>
        <taxon>Magnoliopsida</taxon>
        <taxon>Proteales</taxon>
        <taxon>Proteaceae</taxon>
        <taxon>Protea</taxon>
    </lineage>
</organism>
<evidence type="ECO:0000313" key="2">
    <source>
        <dbReference type="EMBL" id="KAJ4971742.1"/>
    </source>
</evidence>
<sequence>MSAGAGDTMISGSGSMPTASLGTGIPAKQDQGGHDNNNSAGPELVRIIRSFASVVQQSATPNVEMLPRPVTAAGITKVVIPQAAYECQLAKFSGMRPSALGACSVGGNSRYGCGVGWIVHDLLYGVRVANDNNNPGFRVSKNLVTQGLLLKEADGGFANVPRVDLMEQVIRDPRVLLSAARVSSSATVSVTRVSEDSTNVVESECGSRNLVMSMDAASGGNLPEVRVGGSSTLPAVRTISNPCTENLNSTGFNYGIPVVGTSLQRKNLVMPNLAKLRRMTPGQSEPVAEEERGVVLGVANPNQQSVASTHVAIQDNCRGNPIDTEGAVNLDMIQGQDGRLANRSRRQWAYKEKDKSAAV</sequence>
<feature type="region of interest" description="Disordered" evidence="1">
    <location>
        <begin position="1"/>
        <end position="40"/>
    </location>
</feature>
<dbReference type="Proteomes" id="UP001141806">
    <property type="component" value="Unassembled WGS sequence"/>
</dbReference>
<dbReference type="AlphaFoldDB" id="A0A9Q0QU05"/>